<dbReference type="Proteomes" id="UP000653797">
    <property type="component" value="Unassembled WGS sequence"/>
</dbReference>
<dbReference type="Pfam" id="PF18911">
    <property type="entry name" value="PKD_4"/>
    <property type="match status" value="3"/>
</dbReference>
<feature type="signal peptide" evidence="1">
    <location>
        <begin position="1"/>
        <end position="28"/>
    </location>
</feature>
<dbReference type="EMBL" id="JACXAA010000003">
    <property type="protein sequence ID" value="MBD2753282.1"/>
    <property type="molecule type" value="Genomic_DNA"/>
</dbReference>
<comment type="caution">
    <text evidence="3">The sequence shown here is derived from an EMBL/GenBank/DDBJ whole genome shotgun (WGS) entry which is preliminary data.</text>
</comment>
<feature type="domain" description="PKD" evidence="2">
    <location>
        <begin position="631"/>
        <end position="695"/>
    </location>
</feature>
<evidence type="ECO:0000313" key="3">
    <source>
        <dbReference type="EMBL" id="MBD2753282.1"/>
    </source>
</evidence>
<dbReference type="Pfam" id="PF13585">
    <property type="entry name" value="CHU_C"/>
    <property type="match status" value="1"/>
</dbReference>
<feature type="chain" id="PRO_5037410966" evidence="1">
    <location>
        <begin position="29"/>
        <end position="1150"/>
    </location>
</feature>
<dbReference type="InterPro" id="IPR000601">
    <property type="entry name" value="PKD_dom"/>
</dbReference>
<protein>
    <submittedName>
        <fullName evidence="3">PKD domain-containing protein</fullName>
    </submittedName>
</protein>
<dbReference type="InterPro" id="IPR022409">
    <property type="entry name" value="PKD/Chitinase_dom"/>
</dbReference>
<dbReference type="SMART" id="SM00089">
    <property type="entry name" value="PKD"/>
    <property type="match status" value="6"/>
</dbReference>
<dbReference type="CDD" id="cd00146">
    <property type="entry name" value="PKD"/>
    <property type="match status" value="3"/>
</dbReference>
<evidence type="ECO:0000313" key="4">
    <source>
        <dbReference type="Proteomes" id="UP000653797"/>
    </source>
</evidence>
<accession>A0A927B114</accession>
<feature type="domain" description="PKD" evidence="2">
    <location>
        <begin position="163"/>
        <end position="221"/>
    </location>
</feature>
<dbReference type="InterPro" id="IPR013783">
    <property type="entry name" value="Ig-like_fold"/>
</dbReference>
<feature type="domain" description="PKD" evidence="2">
    <location>
        <begin position="910"/>
        <end position="948"/>
    </location>
</feature>
<name>A0A927B114_9BACT</name>
<dbReference type="InterPro" id="IPR035986">
    <property type="entry name" value="PKD_dom_sf"/>
</dbReference>
<keyword evidence="1" id="KW-0732">Signal</keyword>
<organism evidence="3 4">
    <name type="scientific">Spirosoma validum</name>
    <dbReference type="NCBI Taxonomy" id="2771355"/>
    <lineage>
        <taxon>Bacteria</taxon>
        <taxon>Pseudomonadati</taxon>
        <taxon>Bacteroidota</taxon>
        <taxon>Cytophagia</taxon>
        <taxon>Cytophagales</taxon>
        <taxon>Cytophagaceae</taxon>
        <taxon>Spirosoma</taxon>
    </lineage>
</organism>
<evidence type="ECO:0000259" key="2">
    <source>
        <dbReference type="PROSITE" id="PS50093"/>
    </source>
</evidence>
<dbReference type="RefSeq" id="WP_191038908.1">
    <property type="nucleotide sequence ID" value="NZ_JACXAA010000003.1"/>
</dbReference>
<dbReference type="AlphaFoldDB" id="A0A927B114"/>
<dbReference type="SUPFAM" id="SSF49299">
    <property type="entry name" value="PKD domain"/>
    <property type="match status" value="6"/>
</dbReference>
<gene>
    <name evidence="3" type="ORF">IC230_10310</name>
</gene>
<keyword evidence="4" id="KW-1185">Reference proteome</keyword>
<reference evidence="3" key="1">
    <citation type="submission" date="2020-09" db="EMBL/GenBank/DDBJ databases">
        <authorList>
            <person name="Kim M.K."/>
        </authorList>
    </citation>
    <scope>NUCLEOTIDE SEQUENCE</scope>
    <source>
        <strain evidence="3">BT704</strain>
    </source>
</reference>
<dbReference type="Gene3D" id="2.60.40.10">
    <property type="entry name" value="Immunoglobulins"/>
    <property type="match status" value="7"/>
</dbReference>
<evidence type="ECO:0000256" key="1">
    <source>
        <dbReference type="SAM" id="SignalP"/>
    </source>
</evidence>
<proteinExistence type="predicted"/>
<sequence>MYFTTSLRYCIGSAVITLFFICSFTAKAQLVDVNACQGNLTRCVSEADTAYVMCFNVIPASICSYKKFTIKWGDNTPIETKSGPGPVRVEHTYKLGNFGRDCLYGGILKYNIEIETDCPGDNIIRKLVFLVKPSIRLAIPDACEAKPVFFRNNTCPNASDIANDTKYSWNFGDNTTSTLDNPTHTFPATQSSYTVSLTATNSCGTDAKQFTVPIKKTPVASYTAVGYDFKAQDTLGVCLSNGGVLSLDATTSIDASRYQWSITPNTYRYVQNTNSGSSVVKLQFTQTGNYTITLTALNDCGTSKPFVCQHRVIDLPPLTLLPQPDSCASFRYRLINPNPNATYTFNGQPLAPNADVEAALSPTPYIVRGELRNMCGTRVMSDTFFVQAPQAVRITTPNITTPDRKTAVCAASARFPLQTNLPNGTWSGSGRALIETQGTNTFFNPKTTGQYELIYSRGNGVCRRSDTIRIAVEGGQVTAYDTAICGNTTFVKLRSSLPGGVWRSTAFPNAVRNDTLFLNGITATQIPVSYELGIGTAGCPTRDDAVVSIGRPKADFSITGACSGSAVQIQNTSTAATTFRWFLNGQTNPISTDRQPTISLPAGQNRLLLQAGSGGCVDTISRAVRLVAALAPVSFTPSQTTGCSPMTVSFGVAGTANPDAQYSWNFSDGSTSTVFQPPVHTYQNQTRQVLTFPVSLTARNACGVQSYSAVVTVRPLVQADLGVDSTTFRCSPARVKFSNRSTGQSQPALWLFGDGSSPFHSSTDTLSHPFSARDSTQTFRVQLIAANECGYDTSRVSIRISPTLVRPLFTISNPTPCPGEPVTFTDATTPKPIRWIWRFSNGTVLTQANPQQAFTQPNTTYSVSLTAITECGYDSTRKSIRTGQLPTGDFQFKSQTACQGLPIQITNLTSPSNRFRWNFGDGSAIDSVTHSPTHSYTNPGSYTVTLTVLGASASCQNKFPKVVTIRQKPQATITVEGNAEQCAPGAIRLVGSAANADAWDWYVSDGRQLSGQTVTLPLSQPGPYSVSLVVSSGGADCQSSTGSQLVGTAISCEVFIPDAFSPNETDNIGRTWTLFGAGIQQIQHLRVRSRWGEVVFEKQNFPANSSQPGECWDGKFNGLPMPAGSYTFEAEVLMKGDTYVQRVGSVALLR</sequence>
<dbReference type="PROSITE" id="PS50093">
    <property type="entry name" value="PKD"/>
    <property type="match status" value="4"/>
</dbReference>
<feature type="domain" description="PKD" evidence="2">
    <location>
        <begin position="998"/>
        <end position="1032"/>
    </location>
</feature>